<gene>
    <name evidence="1" type="ORF">GCM10025865_21070</name>
</gene>
<reference evidence="2" key="1">
    <citation type="journal article" date="2019" name="Int. J. Syst. Evol. Microbiol.">
        <title>The Global Catalogue of Microorganisms (GCM) 10K type strain sequencing project: providing services to taxonomists for standard genome sequencing and annotation.</title>
        <authorList>
            <consortium name="The Broad Institute Genomics Platform"/>
            <consortium name="The Broad Institute Genome Sequencing Center for Infectious Disease"/>
            <person name="Wu L."/>
            <person name="Ma J."/>
        </authorList>
    </citation>
    <scope>NUCLEOTIDE SEQUENCE [LARGE SCALE GENOMIC DNA]</scope>
    <source>
        <strain evidence="2">NBRC 108565</strain>
    </source>
</reference>
<keyword evidence="2" id="KW-1185">Reference proteome</keyword>
<organism evidence="1 2">
    <name type="scientific">Paraoerskovia sediminicola</name>
    <dbReference type="NCBI Taxonomy" id="1138587"/>
    <lineage>
        <taxon>Bacteria</taxon>
        <taxon>Bacillati</taxon>
        <taxon>Actinomycetota</taxon>
        <taxon>Actinomycetes</taxon>
        <taxon>Micrococcales</taxon>
        <taxon>Cellulomonadaceae</taxon>
        <taxon>Paraoerskovia</taxon>
    </lineage>
</organism>
<proteinExistence type="predicted"/>
<dbReference type="EMBL" id="AP027729">
    <property type="protein sequence ID" value="BDZ42808.1"/>
    <property type="molecule type" value="Genomic_DNA"/>
</dbReference>
<evidence type="ECO:0000313" key="1">
    <source>
        <dbReference type="EMBL" id="BDZ42808.1"/>
    </source>
</evidence>
<name>A0ABN6XCY5_9CELL</name>
<dbReference type="Proteomes" id="UP001321475">
    <property type="component" value="Chromosome"/>
</dbReference>
<accession>A0ABN6XCY5</accession>
<protein>
    <submittedName>
        <fullName evidence="1">Uncharacterized protein</fullName>
    </submittedName>
</protein>
<evidence type="ECO:0000313" key="2">
    <source>
        <dbReference type="Proteomes" id="UP001321475"/>
    </source>
</evidence>
<sequence length="140" mass="14234">MTVESPEPVVTVSIEMLVPPSVYIESVSSAAPVSDDVPPVVAVASPPASPAPASPPASLPLPPSLAFAASYADTSSISTCSITKRSSAHAVVEPSVRVSASPPATRMRRLFRRGCGGRAVLFGSMPAVLRTLLARRAGAG</sequence>